<reference evidence="3" key="1">
    <citation type="submission" date="2016-11" db="EMBL/GenBank/DDBJ databases">
        <title>Comparative genomic and phenotypic analysis of Granulibacter bethesdensis clinical isolates from patients with chronic granulomatous disease.</title>
        <authorList>
            <person name="Zarember K.A."/>
            <person name="Porcella S.F."/>
            <person name="Chu J."/>
            <person name="Ding L."/>
            <person name="Dahlstrom E."/>
            <person name="Barbian K."/>
            <person name="Martens C."/>
            <person name="Sykora L."/>
            <person name="Kramer S."/>
            <person name="Pettinato A.M."/>
            <person name="Hong H."/>
            <person name="Wald G."/>
            <person name="Berg L.J."/>
            <person name="Rogge L.S."/>
            <person name="Greenberg D.E."/>
            <person name="Falcone E.L."/>
            <person name="Neves J.F."/>
            <person name="Simoes M.J."/>
            <person name="Casal M."/>
            <person name="Rodriguez-Lopez F.C."/>
            <person name="Zelazny A."/>
            <person name="Gallin J.I."/>
            <person name="Holland S.M."/>
        </authorList>
    </citation>
    <scope>NUCLEOTIDE SEQUENCE [LARGE SCALE GENOMIC DNA]</scope>
    <source>
        <strain evidence="3">NIH9.1</strain>
    </source>
</reference>
<dbReference type="Pfam" id="PF14534">
    <property type="entry name" value="DUF4440"/>
    <property type="match status" value="1"/>
</dbReference>
<dbReference type="Proteomes" id="UP000182373">
    <property type="component" value="Chromosome"/>
</dbReference>
<feature type="domain" description="DUF4440" evidence="1">
    <location>
        <begin position="42"/>
        <end position="148"/>
    </location>
</feature>
<protein>
    <recommendedName>
        <fullName evidence="1">DUF4440 domain-containing protein</fullName>
    </recommendedName>
</protein>
<dbReference type="InterPro" id="IPR032710">
    <property type="entry name" value="NTF2-like_dom_sf"/>
</dbReference>
<evidence type="ECO:0000259" key="1">
    <source>
        <dbReference type="Pfam" id="PF14534"/>
    </source>
</evidence>
<gene>
    <name evidence="2" type="ORF">GbCGDNIH9_8475</name>
</gene>
<dbReference type="EMBL" id="CP018191">
    <property type="protein sequence ID" value="APH54210.1"/>
    <property type="molecule type" value="Genomic_DNA"/>
</dbReference>
<dbReference type="SUPFAM" id="SSF54427">
    <property type="entry name" value="NTF2-like"/>
    <property type="match status" value="1"/>
</dbReference>
<accession>A0AAC9KDT4</accession>
<dbReference type="InterPro" id="IPR027843">
    <property type="entry name" value="DUF4440"/>
</dbReference>
<evidence type="ECO:0000313" key="3">
    <source>
        <dbReference type="Proteomes" id="UP000182373"/>
    </source>
</evidence>
<dbReference type="Gene3D" id="3.10.450.50">
    <property type="match status" value="1"/>
</dbReference>
<evidence type="ECO:0000313" key="2">
    <source>
        <dbReference type="EMBL" id="APH54210.1"/>
    </source>
</evidence>
<organism evidence="2 3">
    <name type="scientific">Granulibacter bethesdensis</name>
    <dbReference type="NCBI Taxonomy" id="364410"/>
    <lineage>
        <taxon>Bacteria</taxon>
        <taxon>Pseudomonadati</taxon>
        <taxon>Pseudomonadota</taxon>
        <taxon>Alphaproteobacteria</taxon>
        <taxon>Acetobacterales</taxon>
        <taxon>Acetobacteraceae</taxon>
        <taxon>Granulibacter</taxon>
    </lineage>
</organism>
<dbReference type="AlphaFoldDB" id="A0AAC9KDT4"/>
<name>A0AAC9KDT4_9PROT</name>
<proteinExistence type="predicted"/>
<sequence length="157" mass="17237">MLSRSWIHSHRDREMGMSPFPDPCHRDRPRRNRGSMIYEAEIARAEEALRAAMLAGDVTALSALIDDRLVFTGPDGTVVGKDQDLSAHASGVLKLTEISLTEGQFHPVDDMMLATTKATLAGTFGDMTIDGTYAYTRLWSRTSGQWRVIAGQAGRIG</sequence>